<dbReference type="EC" id="2.7.13.3" evidence="2"/>
<evidence type="ECO:0000259" key="10">
    <source>
        <dbReference type="Pfam" id="PF07730"/>
    </source>
</evidence>
<evidence type="ECO:0000256" key="6">
    <source>
        <dbReference type="ARBA" id="ARBA00022777"/>
    </source>
</evidence>
<keyword evidence="3" id="KW-0597">Phosphoprotein</keyword>
<dbReference type="Gene3D" id="3.30.565.10">
    <property type="entry name" value="Histidine kinase-like ATPase, C-terminal domain"/>
    <property type="match status" value="1"/>
</dbReference>
<evidence type="ECO:0000313" key="12">
    <source>
        <dbReference type="Proteomes" id="UP000315471"/>
    </source>
</evidence>
<feature type="transmembrane region" description="Helical" evidence="9">
    <location>
        <begin position="448"/>
        <end position="467"/>
    </location>
</feature>
<evidence type="ECO:0000256" key="8">
    <source>
        <dbReference type="ARBA" id="ARBA00023012"/>
    </source>
</evidence>
<keyword evidence="7" id="KW-0067">ATP-binding</keyword>
<dbReference type="Gene3D" id="1.20.5.1930">
    <property type="match status" value="1"/>
</dbReference>
<dbReference type="EMBL" id="SJPY01000005">
    <property type="protein sequence ID" value="TWU39960.1"/>
    <property type="molecule type" value="Genomic_DNA"/>
</dbReference>
<dbReference type="PANTHER" id="PTHR24421">
    <property type="entry name" value="NITRATE/NITRITE SENSOR PROTEIN NARX-RELATED"/>
    <property type="match status" value="1"/>
</dbReference>
<accession>A0A5C6DTB1</accession>
<dbReference type="GO" id="GO:0046983">
    <property type="term" value="F:protein dimerization activity"/>
    <property type="evidence" value="ECO:0007669"/>
    <property type="project" value="InterPro"/>
</dbReference>
<evidence type="ECO:0000256" key="2">
    <source>
        <dbReference type="ARBA" id="ARBA00012438"/>
    </source>
</evidence>
<keyword evidence="9" id="KW-0812">Transmembrane</keyword>
<dbReference type="Proteomes" id="UP000315471">
    <property type="component" value="Unassembled WGS sequence"/>
</dbReference>
<comment type="caution">
    <text evidence="11">The sequence shown here is derived from an EMBL/GenBank/DDBJ whole genome shotgun (WGS) entry which is preliminary data.</text>
</comment>
<dbReference type="GO" id="GO:0000155">
    <property type="term" value="F:phosphorelay sensor kinase activity"/>
    <property type="evidence" value="ECO:0007669"/>
    <property type="project" value="InterPro"/>
</dbReference>
<evidence type="ECO:0000256" key="3">
    <source>
        <dbReference type="ARBA" id="ARBA00022553"/>
    </source>
</evidence>
<gene>
    <name evidence="11" type="ORF">Q31b_32760</name>
</gene>
<keyword evidence="8" id="KW-0902">Two-component regulatory system</keyword>
<dbReference type="GO" id="GO:0005524">
    <property type="term" value="F:ATP binding"/>
    <property type="evidence" value="ECO:0007669"/>
    <property type="project" value="UniProtKB-KW"/>
</dbReference>
<dbReference type="Pfam" id="PF07730">
    <property type="entry name" value="HisKA_3"/>
    <property type="match status" value="1"/>
</dbReference>
<evidence type="ECO:0000256" key="1">
    <source>
        <dbReference type="ARBA" id="ARBA00000085"/>
    </source>
</evidence>
<evidence type="ECO:0000256" key="5">
    <source>
        <dbReference type="ARBA" id="ARBA00022741"/>
    </source>
</evidence>
<keyword evidence="9" id="KW-0472">Membrane</keyword>
<keyword evidence="4" id="KW-0808">Transferase</keyword>
<dbReference type="InterPro" id="IPR008979">
    <property type="entry name" value="Galactose-bd-like_sf"/>
</dbReference>
<dbReference type="InterPro" id="IPR036890">
    <property type="entry name" value="HATPase_C_sf"/>
</dbReference>
<dbReference type="SUPFAM" id="SSF49785">
    <property type="entry name" value="Galactose-binding domain-like"/>
    <property type="match status" value="1"/>
</dbReference>
<keyword evidence="5" id="KW-0547">Nucleotide-binding</keyword>
<proteinExistence type="predicted"/>
<dbReference type="InterPro" id="IPR050482">
    <property type="entry name" value="Sensor_HK_TwoCompSys"/>
</dbReference>
<evidence type="ECO:0000256" key="7">
    <source>
        <dbReference type="ARBA" id="ARBA00022840"/>
    </source>
</evidence>
<organism evidence="11 12">
    <name type="scientific">Novipirellula aureliae</name>
    <dbReference type="NCBI Taxonomy" id="2527966"/>
    <lineage>
        <taxon>Bacteria</taxon>
        <taxon>Pseudomonadati</taxon>
        <taxon>Planctomycetota</taxon>
        <taxon>Planctomycetia</taxon>
        <taxon>Pirellulales</taxon>
        <taxon>Pirellulaceae</taxon>
        <taxon>Novipirellula</taxon>
    </lineage>
</organism>
<dbReference type="AlphaFoldDB" id="A0A5C6DTB1"/>
<protein>
    <recommendedName>
        <fullName evidence="2">histidine kinase</fullName>
        <ecNumber evidence="2">2.7.13.3</ecNumber>
    </recommendedName>
</protein>
<dbReference type="GO" id="GO:0016020">
    <property type="term" value="C:membrane"/>
    <property type="evidence" value="ECO:0007669"/>
    <property type="project" value="InterPro"/>
</dbReference>
<comment type="catalytic activity">
    <reaction evidence="1">
        <text>ATP + protein L-histidine = ADP + protein N-phospho-L-histidine.</text>
        <dbReference type="EC" id="2.7.13.3"/>
    </reaction>
</comment>
<evidence type="ECO:0000256" key="4">
    <source>
        <dbReference type="ARBA" id="ARBA00022679"/>
    </source>
</evidence>
<feature type="domain" description="Signal transduction histidine kinase subgroup 3 dimerisation and phosphoacceptor" evidence="10">
    <location>
        <begin position="481"/>
        <end position="535"/>
    </location>
</feature>
<dbReference type="InterPro" id="IPR011712">
    <property type="entry name" value="Sig_transdc_His_kin_sub3_dim/P"/>
</dbReference>
<keyword evidence="6 11" id="KW-0418">Kinase</keyword>
<keyword evidence="12" id="KW-1185">Reference proteome</keyword>
<sequence>MRFHFRYKGVMFRFLIILTSFLWAASLAAHVRAAQSNGFVDHLDQLSLSELEAELASIDSQLRWLAPHSLRSGIGVIGYRSDWQESSKRLEWVQIELDKEYPIDEIVLVPTLWRNTQEGFQSDGFPRALRIVVGTTDDQQGRVVAQYGVADKIQPRIGPLVVPVPGTTASWVRVEATDLTPRAYDSKPVFQLSEIFVFSNTENVALRQSVSVSSNSNDNVGAWDKQFLVDGHTPYLMDSSEGSQSIAYVSRFGEQPALYLDLGKEYTISRIHLHAVDQGDTVPQAYAGDLGIPRRLRIEGASDEDFTDVKTLLDYQRTNINEMGPIMMWRIPKTTCRFVRLIAVEQDQPDFDSSSLNHRRDIRIGFAEIELFAGENNVALGKRSYADYQLNPGDRSPSALTDGRNLFGKILPIKKWLGEMALRNDMEAIRPRIVDELNRRYTQQRVQLTWLTWLAALLGIGIGVTFVGDRIFRMRQLAALRIRFAADLHDELGANLHVIGLLSDLARAAVDSPQKLQSIHERIRSMTERSGDAVRYCTNMVEAKQLYGDLLEEMRRTTERIMADLEGELSFDGDPAVLRKLKTRIRADLFLFYKECLVNISRHSDATQFSAQLTAKPKELRLIVCDNGHGLTDHRVDGVPSSLARRARLLRAKVSAKHADGGGVCILLTMPTRRYFYQR</sequence>
<dbReference type="PANTHER" id="PTHR24421:SF10">
    <property type="entry name" value="NITRATE_NITRITE SENSOR PROTEIN NARQ"/>
    <property type="match status" value="1"/>
</dbReference>
<evidence type="ECO:0000313" key="11">
    <source>
        <dbReference type="EMBL" id="TWU39960.1"/>
    </source>
</evidence>
<name>A0A5C6DTB1_9BACT</name>
<evidence type="ECO:0000256" key="9">
    <source>
        <dbReference type="SAM" id="Phobius"/>
    </source>
</evidence>
<reference evidence="11 12" key="1">
    <citation type="submission" date="2019-02" db="EMBL/GenBank/DDBJ databases">
        <title>Deep-cultivation of Planctomycetes and their phenomic and genomic characterization uncovers novel biology.</title>
        <authorList>
            <person name="Wiegand S."/>
            <person name="Jogler M."/>
            <person name="Boedeker C."/>
            <person name="Pinto D."/>
            <person name="Vollmers J."/>
            <person name="Rivas-Marin E."/>
            <person name="Kohn T."/>
            <person name="Peeters S.H."/>
            <person name="Heuer A."/>
            <person name="Rast P."/>
            <person name="Oberbeckmann S."/>
            <person name="Bunk B."/>
            <person name="Jeske O."/>
            <person name="Meyerdierks A."/>
            <person name="Storesund J.E."/>
            <person name="Kallscheuer N."/>
            <person name="Luecker S."/>
            <person name="Lage O.M."/>
            <person name="Pohl T."/>
            <person name="Merkel B.J."/>
            <person name="Hornburger P."/>
            <person name="Mueller R.-W."/>
            <person name="Bruemmer F."/>
            <person name="Labrenz M."/>
            <person name="Spormann A.M."/>
            <person name="Op Den Camp H."/>
            <person name="Overmann J."/>
            <person name="Amann R."/>
            <person name="Jetten M.S.M."/>
            <person name="Mascher T."/>
            <person name="Medema M.H."/>
            <person name="Devos D.P."/>
            <person name="Kaster A.-K."/>
            <person name="Ovreas L."/>
            <person name="Rohde M."/>
            <person name="Galperin M.Y."/>
            <person name="Jogler C."/>
        </authorList>
    </citation>
    <scope>NUCLEOTIDE SEQUENCE [LARGE SCALE GENOMIC DNA]</scope>
    <source>
        <strain evidence="11 12">Q31b</strain>
    </source>
</reference>
<keyword evidence="9" id="KW-1133">Transmembrane helix</keyword>
<dbReference type="Gene3D" id="2.60.120.260">
    <property type="entry name" value="Galactose-binding domain-like"/>
    <property type="match status" value="2"/>
</dbReference>